<organism evidence="2 3">
    <name type="scientific">Rhynchosporium graminicola</name>
    <dbReference type="NCBI Taxonomy" id="2792576"/>
    <lineage>
        <taxon>Eukaryota</taxon>
        <taxon>Fungi</taxon>
        <taxon>Dikarya</taxon>
        <taxon>Ascomycota</taxon>
        <taxon>Pezizomycotina</taxon>
        <taxon>Leotiomycetes</taxon>
        <taxon>Helotiales</taxon>
        <taxon>Ploettnerulaceae</taxon>
        <taxon>Rhynchosporium</taxon>
    </lineage>
</organism>
<name>A0A1E1KDT4_9HELO</name>
<dbReference type="AlphaFoldDB" id="A0A1E1KDT4"/>
<gene>
    <name evidence="2" type="ORF">RCO7_05041</name>
</gene>
<dbReference type="InParanoid" id="A0A1E1KDT4"/>
<dbReference type="PANTHER" id="PTHR40788">
    <property type="entry name" value="CLR5 DOMAIN-CONTAINING PROTEIN-RELATED"/>
    <property type="match status" value="1"/>
</dbReference>
<keyword evidence="3" id="KW-1185">Reference proteome</keyword>
<reference evidence="3" key="1">
    <citation type="submission" date="2016-03" db="EMBL/GenBank/DDBJ databases">
        <authorList>
            <person name="Ploux O."/>
        </authorList>
    </citation>
    <scope>NUCLEOTIDE SEQUENCE [LARGE SCALE GENOMIC DNA]</scope>
    <source>
        <strain evidence="3">UK7</strain>
    </source>
</reference>
<evidence type="ECO:0000256" key="1">
    <source>
        <dbReference type="SAM" id="MobiDB-lite"/>
    </source>
</evidence>
<dbReference type="EMBL" id="FJUW01000012">
    <property type="protein sequence ID" value="CZS96140.1"/>
    <property type="molecule type" value="Genomic_DNA"/>
</dbReference>
<feature type="region of interest" description="Disordered" evidence="1">
    <location>
        <begin position="319"/>
        <end position="345"/>
    </location>
</feature>
<evidence type="ECO:0000313" key="2">
    <source>
        <dbReference type="EMBL" id="CZS96140.1"/>
    </source>
</evidence>
<accession>A0A1E1KDT4</accession>
<dbReference type="STRING" id="914237.A0A1E1KDT4"/>
<feature type="compositionally biased region" description="Polar residues" evidence="1">
    <location>
        <begin position="48"/>
        <end position="59"/>
    </location>
</feature>
<protein>
    <submittedName>
        <fullName evidence="2">Uncharacterized protein</fullName>
    </submittedName>
</protein>
<dbReference type="PANTHER" id="PTHR40788:SF2">
    <property type="entry name" value="CLR5 DOMAIN-CONTAINING PROTEIN"/>
    <property type="match status" value="1"/>
</dbReference>
<evidence type="ECO:0000313" key="3">
    <source>
        <dbReference type="Proteomes" id="UP000178129"/>
    </source>
</evidence>
<feature type="region of interest" description="Disordered" evidence="1">
    <location>
        <begin position="253"/>
        <end position="288"/>
    </location>
</feature>
<dbReference type="Proteomes" id="UP000178129">
    <property type="component" value="Unassembled WGS sequence"/>
</dbReference>
<sequence>MEHSDPNVLNTEIELEKTASRAPAAEIKSDEISMEHSNSTIPAPVNMERTNSTTPTAEINSDEIDIRHSSPTTPAPAPVDMTNTNSNILAVEIKMEKTASTALALDMKMKDINMEHEVSNPPAFDISTYQAGSKVLAVEIKTENRYPTAPVSHINDIVIQRTGLKGFLELTSGDKIGVTTTEHTDSTAPATINMEYTEPFTPTPVNMPNTKSNIPAVEIKLEKTAPTVLAQEINIEDLENMHSVPSAIKRRRIVDKDPITPPADFDVKNDADSTEAAGAGSKDEINVNPIESTAPAAETKMNDTNSLTLAAELKVENSSLIPPNGDIKKEETNPSVPDSSLGYERSPEDIQDEASFRSNAIFKSWEKLQSLLDLHQDTINARWIKKSGASRKEFLMEVWPGIPRKHRPDFAIFEKEPPEKPLRHVITDPEELSAAKWPNFNLEDLSKGRHLLILMEARARCFPKLFARPDLEASLVNSAVGSFSTATCSGHSMSLSGDNNDSYGKLLRLEGNQSAQDRLKYGIDFDIFKGLLILEIQQKLLQFLESCCEKILHDKKLPETIQSRTSLNELNKSAPYYAPGSFDFRSLMLLLATQLTEAIAFPSDHLWDLRTDPGYFLDVVTECVESSIESVCDEHGQSDTKYGTRNHWELCAVNVSEEAYSRVIMAEICLHLTTDMHRTFGDWPEVGQLPSESPDHQRLLDQMLVLRHIIDVQYDRELLLKHVAHILTDRSVSLVDKDMLARRVSAEVSFCYFFYKEHRNSREVKWIVPSPERPDKLMSLLQAFGFFDREIESQMGRRKLLAEIESVLESNPDEKIRLSPITQMMLGKVGFGLRAIQIIDLVSPSVPVSWARILDENGEELSKLDELVRPELATHTQFKDDFRGMSYDGFGSPESGRFNYPCWKTRTPETIRQMCRAERCLDEYWEKIDRSFHRSCGKSIHDLEPPIFKDRQKLRTREPMCAYKESGTELDEIDTALALLDMAADKNISAVQDETQASNTKMLAVLGTKSSDFVFTERALKVFRKMFSTPSSAPPGHIKWNDFLNAMSDSGFNITKQYGSLWLFTPVSLDGCVFRSIFLHEPPLDPTSKSGLMLMEYKIAQRLARRLYYMYGWEQSWFVRK</sequence>
<comment type="caution">
    <text evidence="2">The sequence shown here is derived from an EMBL/GenBank/DDBJ whole genome shotgun (WGS) entry which is preliminary data.</text>
</comment>
<proteinExistence type="predicted"/>
<feature type="region of interest" description="Disordered" evidence="1">
    <location>
        <begin position="1"/>
        <end position="81"/>
    </location>
</feature>